<reference evidence="1" key="1">
    <citation type="submission" date="2015-12" db="EMBL/GenBank/DDBJ databases">
        <authorList>
            <person name="Shamseldin A."/>
            <person name="Moawad H."/>
            <person name="Abd El-Rahim W.M."/>
            <person name="Sadowsky M.J."/>
        </authorList>
    </citation>
    <scope>NUCLEOTIDE SEQUENCE</scope>
    <source>
        <strain evidence="1">WHH01</strain>
    </source>
</reference>
<protein>
    <submittedName>
        <fullName evidence="1">Uncharacterized protein</fullName>
    </submittedName>
</protein>
<name>A0A1B1IHV6_9VIRU</name>
<dbReference type="EMBL" id="KU382253">
    <property type="protein sequence ID" value="ANR76352.1"/>
    <property type="molecule type" value="Genomic_DNA"/>
</dbReference>
<sequence>MMNKKKPMSYKKGGMVFKPCASCPSPAKCRAAGKCAKKEAAKRKK</sequence>
<evidence type="ECO:0000313" key="1">
    <source>
        <dbReference type="EMBL" id="ANR76352.1"/>
    </source>
</evidence>
<accession>A0A1B1IHV6</accession>
<organism evidence="1">
    <name type="scientific">Skeletonema virus LDF-2015a</name>
    <dbReference type="NCBI Taxonomy" id="1769778"/>
    <lineage>
        <taxon>Viruses</taxon>
    </lineage>
</organism>
<proteinExistence type="predicted"/>
<gene>
    <name evidence="1" type="ORF">AUR56_00006</name>
</gene>